<dbReference type="EMBL" id="CAMPGE010003104">
    <property type="protein sequence ID" value="CAI2361927.1"/>
    <property type="molecule type" value="Genomic_DNA"/>
</dbReference>
<proteinExistence type="predicted"/>
<organism evidence="1 2">
    <name type="scientific">Euplotes crassus</name>
    <dbReference type="NCBI Taxonomy" id="5936"/>
    <lineage>
        <taxon>Eukaryota</taxon>
        <taxon>Sar</taxon>
        <taxon>Alveolata</taxon>
        <taxon>Ciliophora</taxon>
        <taxon>Intramacronucleata</taxon>
        <taxon>Spirotrichea</taxon>
        <taxon>Hypotrichia</taxon>
        <taxon>Euplotida</taxon>
        <taxon>Euplotidae</taxon>
        <taxon>Moneuplotes</taxon>
    </lineage>
</organism>
<name>A0AAD1U7A0_EUPCR</name>
<keyword evidence="2" id="KW-1185">Reference proteome</keyword>
<dbReference type="Proteomes" id="UP001295684">
    <property type="component" value="Unassembled WGS sequence"/>
</dbReference>
<protein>
    <submittedName>
        <fullName evidence="1">Uncharacterized protein</fullName>
    </submittedName>
</protein>
<sequence>MRKLRGLLETDPRHAAQLQEPNEFDQVRIKILLPPQEACRILTT</sequence>
<dbReference type="AlphaFoldDB" id="A0AAD1U7A0"/>
<gene>
    <name evidence="1" type="ORF">ECRASSUSDP1_LOCUS3243</name>
</gene>
<evidence type="ECO:0000313" key="2">
    <source>
        <dbReference type="Proteomes" id="UP001295684"/>
    </source>
</evidence>
<reference evidence="1" key="1">
    <citation type="submission" date="2023-07" db="EMBL/GenBank/DDBJ databases">
        <authorList>
            <consortium name="AG Swart"/>
            <person name="Singh M."/>
            <person name="Singh A."/>
            <person name="Seah K."/>
            <person name="Emmerich C."/>
        </authorList>
    </citation>
    <scope>NUCLEOTIDE SEQUENCE</scope>
    <source>
        <strain evidence="1">DP1</strain>
    </source>
</reference>
<accession>A0AAD1U7A0</accession>
<evidence type="ECO:0000313" key="1">
    <source>
        <dbReference type="EMBL" id="CAI2361927.1"/>
    </source>
</evidence>
<comment type="caution">
    <text evidence="1">The sequence shown here is derived from an EMBL/GenBank/DDBJ whole genome shotgun (WGS) entry which is preliminary data.</text>
</comment>